<dbReference type="PANTHER" id="PTHR23422">
    <property type="entry name" value="DIPEPTIDYL PEPTIDASE III-RELATED"/>
    <property type="match status" value="1"/>
</dbReference>
<dbReference type="EMBL" id="JBJDOT010000011">
    <property type="protein sequence ID" value="MFK3864135.1"/>
    <property type="molecule type" value="Genomic_DNA"/>
</dbReference>
<evidence type="ECO:0000256" key="1">
    <source>
        <dbReference type="ARBA" id="ARBA00022723"/>
    </source>
</evidence>
<evidence type="ECO:0000313" key="5">
    <source>
        <dbReference type="Proteomes" id="UP001620262"/>
    </source>
</evidence>
<dbReference type="Pfam" id="PF03571">
    <property type="entry name" value="Peptidase_M49"/>
    <property type="match status" value="1"/>
</dbReference>
<dbReference type="PANTHER" id="PTHR23422:SF9">
    <property type="entry name" value="ZN-DEPENDENT HYDROLASE"/>
    <property type="match status" value="1"/>
</dbReference>
<dbReference type="Proteomes" id="UP001620262">
    <property type="component" value="Unassembled WGS sequence"/>
</dbReference>
<proteinExistence type="predicted"/>
<accession>A0ABW8KWF4</accession>
<keyword evidence="3" id="KW-0732">Signal</keyword>
<dbReference type="Gene3D" id="3.30.540.30">
    <property type="match status" value="1"/>
</dbReference>
<dbReference type="InterPro" id="IPR039461">
    <property type="entry name" value="Peptidase_M49"/>
</dbReference>
<keyword evidence="1" id="KW-0479">Metal-binding</keyword>
<dbReference type="RefSeq" id="WP_404675312.1">
    <property type="nucleotide sequence ID" value="NZ_JBJDOT010000011.1"/>
</dbReference>
<evidence type="ECO:0000256" key="2">
    <source>
        <dbReference type="ARBA" id="ARBA00022801"/>
    </source>
</evidence>
<keyword evidence="2 4" id="KW-0378">Hydrolase</keyword>
<feature type="chain" id="PRO_5046874742" evidence="3">
    <location>
        <begin position="26"/>
        <end position="566"/>
    </location>
</feature>
<name>A0ABW8KWF4_9GAMM</name>
<comment type="caution">
    <text evidence="4">The sequence shown here is derived from an EMBL/GenBank/DDBJ whole genome shotgun (WGS) entry which is preliminary data.</text>
</comment>
<evidence type="ECO:0000256" key="3">
    <source>
        <dbReference type="SAM" id="SignalP"/>
    </source>
</evidence>
<protein>
    <submittedName>
        <fullName evidence="4">Zn-dependent hydrolase</fullName>
    </submittedName>
</protein>
<organism evidence="4 5">
    <name type="scientific">Pseudoalteromonas rhizosphaerae</name>
    <dbReference type="NCBI Taxonomy" id="2518973"/>
    <lineage>
        <taxon>Bacteria</taxon>
        <taxon>Pseudomonadati</taxon>
        <taxon>Pseudomonadota</taxon>
        <taxon>Gammaproteobacteria</taxon>
        <taxon>Alteromonadales</taxon>
        <taxon>Pseudoalteromonadaceae</taxon>
        <taxon>Pseudoalteromonas</taxon>
    </lineage>
</organism>
<sequence length="566" mass="62661">MTLNKISQALILTGAVFLSACSDQASAPKASNAAAAPTNQVQDSGPQLINADTSRLDIYTDFSLTTDLSHLSDNQKALIAKLIDASKIMDDLFWRQAFGEDKAAFLAKINDPKVQKFADINYGPWDRLNGDQVFLSGYEDKTAGAQFYPADISKEELNKADVADKNGLYSVIKRDEQGKLYSVAYSVEYAKALEKAANLLREASKLADDKEFASYLNLRADALQNDDYQASDFAWMDMKNNPIDIVIGPIETYEDQLFGSRAAFESYVLVKDLAWSERLAKFAAFLPELQKGLPVDAKYKQEVPGSDADLNAYDVVYYAGHSNAGSKTIAINLPNDEQVQLEKGTRRLQLKNAMRAKFDKILVPIAEQLIVPEQRKHITFDAFFANTMFHEVAHGLGIKNTITDKGTVRQSLQEHASALEEGKADILGLYMVEQLLKKGEITEGTLEDYYITFMAGIFRSVRFGASSAHGKANMIRFNFFAEEGAFSKNEQGLYSVNMEKMGQAMAKLSGLILTLQGDGDYEKVDQLIATHGDIKVELAKDLEKLSQANIPVDVTFKQGKKELGLE</sequence>
<dbReference type="PROSITE" id="PS51257">
    <property type="entry name" value="PROKAR_LIPOPROTEIN"/>
    <property type="match status" value="1"/>
</dbReference>
<gene>
    <name evidence="4" type="ORF">ACI2JU_09630</name>
</gene>
<dbReference type="GO" id="GO:0016787">
    <property type="term" value="F:hydrolase activity"/>
    <property type="evidence" value="ECO:0007669"/>
    <property type="project" value="UniProtKB-KW"/>
</dbReference>
<reference evidence="4 5" key="1">
    <citation type="submission" date="2024-11" db="EMBL/GenBank/DDBJ databases">
        <title>The Natural Products Discovery Center: Release of the First 8490 Sequenced Strains for Exploring Actinobacteria Biosynthetic Diversity.</title>
        <authorList>
            <person name="Kalkreuter E."/>
            <person name="Kautsar S.A."/>
            <person name="Yang D."/>
            <person name="Bader C.D."/>
            <person name="Teijaro C.N."/>
            <person name="Fluegel L."/>
            <person name="Davis C.M."/>
            <person name="Simpson J.R."/>
            <person name="Lauterbach L."/>
            <person name="Steele A.D."/>
            <person name="Gui C."/>
            <person name="Meng S."/>
            <person name="Li G."/>
            <person name="Viehrig K."/>
            <person name="Ye F."/>
            <person name="Su P."/>
            <person name="Kiefer A.F."/>
            <person name="Nichols A."/>
            <person name="Cepeda A.J."/>
            <person name="Yan W."/>
            <person name="Fan B."/>
            <person name="Jiang Y."/>
            <person name="Adhikari A."/>
            <person name="Zheng C.-J."/>
            <person name="Schuster L."/>
            <person name="Cowan T.M."/>
            <person name="Smanski M.J."/>
            <person name="Chevrette M.G."/>
            <person name="De Carvalho L.P.S."/>
            <person name="Shen B."/>
        </authorList>
    </citation>
    <scope>NUCLEOTIDE SEQUENCE [LARGE SCALE GENOMIC DNA]</scope>
    <source>
        <strain evidence="4 5">NPDC078403</strain>
    </source>
</reference>
<keyword evidence="5" id="KW-1185">Reference proteome</keyword>
<feature type="signal peptide" evidence="3">
    <location>
        <begin position="1"/>
        <end position="25"/>
    </location>
</feature>
<evidence type="ECO:0000313" key="4">
    <source>
        <dbReference type="EMBL" id="MFK3864135.1"/>
    </source>
</evidence>